<dbReference type="OrthoDB" id="2745898at2759"/>
<accession>A0A8S0WMB9</accession>
<reference evidence="1 2" key="1">
    <citation type="submission" date="2020-01" db="EMBL/GenBank/DDBJ databases">
        <authorList>
            <person name="Gupta K D."/>
        </authorList>
    </citation>
    <scope>NUCLEOTIDE SEQUENCE [LARGE SCALE GENOMIC DNA]</scope>
</reference>
<dbReference type="EMBL" id="CACVBS010000031">
    <property type="protein sequence ID" value="CAA7260842.1"/>
    <property type="molecule type" value="Genomic_DNA"/>
</dbReference>
<organism evidence="1 2">
    <name type="scientific">Cyclocybe aegerita</name>
    <name type="common">Black poplar mushroom</name>
    <name type="synonym">Agrocybe aegerita</name>
    <dbReference type="NCBI Taxonomy" id="1973307"/>
    <lineage>
        <taxon>Eukaryota</taxon>
        <taxon>Fungi</taxon>
        <taxon>Dikarya</taxon>
        <taxon>Basidiomycota</taxon>
        <taxon>Agaricomycotina</taxon>
        <taxon>Agaricomycetes</taxon>
        <taxon>Agaricomycetidae</taxon>
        <taxon>Agaricales</taxon>
        <taxon>Agaricineae</taxon>
        <taxon>Bolbitiaceae</taxon>
        <taxon>Cyclocybe</taxon>
    </lineage>
</organism>
<proteinExistence type="predicted"/>
<dbReference type="Proteomes" id="UP000467700">
    <property type="component" value="Unassembled WGS sequence"/>
</dbReference>
<name>A0A8S0WMB9_CYCAE</name>
<evidence type="ECO:0000313" key="1">
    <source>
        <dbReference type="EMBL" id="CAA7260842.1"/>
    </source>
</evidence>
<sequence>MSCPTFAPEVCDLFIDSLAQYPVDKSQREALRTCSLVSRDFAHPARQHIFRYVYAGREGRSGKSGVKMLRTLHKLVTWMPEGKGGISNIARYVKKVDCGYDQRPRDREGIERWEEQVSLILQALQGTDHVISTLDVLFHESWTNVGPIFKRALRDLLISPYLENLILRLLWDIPRSLFLGSHLRHISLDFCSVDPRICGPSLDAFYPQLESLEVDGSYELLLEGKIVENRRLMSQSALSSLRKLRYNIGDEGEAFTVLSRVQSTLEFLEIRFEDGVGFLEPSFLNLAHMEKLTRLRICDESPRKFPSFSSIQNTGLLEGNLLDCIQVPNTLRTFELDFEMHAETPTTDALVDDIQAPPSETNQWSRLNQFFSSPKFAKVEKVGIAIRLTVNMDPQDRAKVFVEVESLIKTALPYFSTPNVACALSVVVGSWYD</sequence>
<comment type="caution">
    <text evidence="1">The sequence shown here is derived from an EMBL/GenBank/DDBJ whole genome shotgun (WGS) entry which is preliminary data.</text>
</comment>
<gene>
    <name evidence="1" type="ORF">AAE3_LOCUS3159</name>
</gene>
<protein>
    <submittedName>
        <fullName evidence="1">Uncharacterized protein</fullName>
    </submittedName>
</protein>
<evidence type="ECO:0000313" key="2">
    <source>
        <dbReference type="Proteomes" id="UP000467700"/>
    </source>
</evidence>
<keyword evidence="2" id="KW-1185">Reference proteome</keyword>
<dbReference type="AlphaFoldDB" id="A0A8S0WMB9"/>